<keyword evidence="2" id="KW-1185">Reference proteome</keyword>
<name>A0ABD0YZI1_9HEMI</name>
<accession>A0ABD0YZI1</accession>
<dbReference type="AlphaFoldDB" id="A0ABD0YZI1"/>
<gene>
    <name evidence="1" type="ORF">AAG570_000574</name>
</gene>
<dbReference type="Proteomes" id="UP001558652">
    <property type="component" value="Unassembled WGS sequence"/>
</dbReference>
<dbReference type="EMBL" id="JBFDAA010000001">
    <property type="protein sequence ID" value="KAL1140644.1"/>
    <property type="molecule type" value="Genomic_DNA"/>
</dbReference>
<reference evidence="1 2" key="1">
    <citation type="submission" date="2024-07" db="EMBL/GenBank/DDBJ databases">
        <title>Chromosome-level genome assembly of the water stick insect Ranatra chinensis (Heteroptera: Nepidae).</title>
        <authorList>
            <person name="Liu X."/>
        </authorList>
    </citation>
    <scope>NUCLEOTIDE SEQUENCE [LARGE SCALE GENOMIC DNA]</scope>
    <source>
        <strain evidence="1">Cailab_2021Rc</strain>
        <tissue evidence="1">Muscle</tissue>
    </source>
</reference>
<protein>
    <submittedName>
        <fullName evidence="1">Uncharacterized protein</fullName>
    </submittedName>
</protein>
<evidence type="ECO:0000313" key="1">
    <source>
        <dbReference type="EMBL" id="KAL1140644.1"/>
    </source>
</evidence>
<evidence type="ECO:0000313" key="2">
    <source>
        <dbReference type="Proteomes" id="UP001558652"/>
    </source>
</evidence>
<sequence length="174" mass="19389">MFHKNKTQETTENGNSADRKSTYFLLRHPVKRKNFWEFDNSLIITLVSKLTLYQDITLSLKNRDHLSGNGGGVERCVSWNESKTGSLNALTGPPGGRLPLGLFSATKEEYDDGALAQWLERLPGSPSDSIPDGSIEIFLRFNFRISRAGVCITPLEGEATVFRNVGNPLYSPRL</sequence>
<proteinExistence type="predicted"/>
<organism evidence="1 2">
    <name type="scientific">Ranatra chinensis</name>
    <dbReference type="NCBI Taxonomy" id="642074"/>
    <lineage>
        <taxon>Eukaryota</taxon>
        <taxon>Metazoa</taxon>
        <taxon>Ecdysozoa</taxon>
        <taxon>Arthropoda</taxon>
        <taxon>Hexapoda</taxon>
        <taxon>Insecta</taxon>
        <taxon>Pterygota</taxon>
        <taxon>Neoptera</taxon>
        <taxon>Paraneoptera</taxon>
        <taxon>Hemiptera</taxon>
        <taxon>Heteroptera</taxon>
        <taxon>Panheteroptera</taxon>
        <taxon>Nepomorpha</taxon>
        <taxon>Nepidae</taxon>
        <taxon>Ranatrinae</taxon>
        <taxon>Ranatra</taxon>
    </lineage>
</organism>
<comment type="caution">
    <text evidence="1">The sequence shown here is derived from an EMBL/GenBank/DDBJ whole genome shotgun (WGS) entry which is preliminary data.</text>
</comment>